<evidence type="ECO:0000313" key="2">
    <source>
        <dbReference type="Proteomes" id="UP001247620"/>
    </source>
</evidence>
<name>A0ABU1TI26_9SPHI</name>
<dbReference type="EMBL" id="JAVDUU010000005">
    <property type="protein sequence ID" value="MDR6945057.1"/>
    <property type="molecule type" value="Genomic_DNA"/>
</dbReference>
<gene>
    <name evidence="1" type="ORF">J2W55_004925</name>
</gene>
<keyword evidence="2" id="KW-1185">Reference proteome</keyword>
<evidence type="ECO:0000313" key="1">
    <source>
        <dbReference type="EMBL" id="MDR6945057.1"/>
    </source>
</evidence>
<comment type="caution">
    <text evidence="1">The sequence shown here is derived from an EMBL/GenBank/DDBJ whole genome shotgun (WGS) entry which is preliminary data.</text>
</comment>
<dbReference type="Proteomes" id="UP001247620">
    <property type="component" value="Unassembled WGS sequence"/>
</dbReference>
<reference evidence="1 2" key="1">
    <citation type="submission" date="2023-07" db="EMBL/GenBank/DDBJ databases">
        <title>Sorghum-associated microbial communities from plants grown in Nebraska, USA.</title>
        <authorList>
            <person name="Schachtman D."/>
        </authorList>
    </citation>
    <scope>NUCLEOTIDE SEQUENCE [LARGE SCALE GENOMIC DNA]</scope>
    <source>
        <strain evidence="1 2">3262</strain>
    </source>
</reference>
<accession>A0ABU1TI26</accession>
<dbReference type="RefSeq" id="WP_310102392.1">
    <property type="nucleotide sequence ID" value="NZ_JAVDUU010000005.1"/>
</dbReference>
<proteinExistence type="predicted"/>
<sequence>MNNNATPFKNLSRQELIIIVQKLLDTEGSFDDEQEQWRALEANFVNWTMVLKDIYETQLKLNPTTLTAEEIVDRGLARKPIELPERMPRNNE</sequence>
<organism evidence="1 2">
    <name type="scientific">Mucilaginibacter pocheonensis</name>
    <dbReference type="NCBI Taxonomy" id="398050"/>
    <lineage>
        <taxon>Bacteria</taxon>
        <taxon>Pseudomonadati</taxon>
        <taxon>Bacteroidota</taxon>
        <taxon>Sphingobacteriia</taxon>
        <taxon>Sphingobacteriales</taxon>
        <taxon>Sphingobacteriaceae</taxon>
        <taxon>Mucilaginibacter</taxon>
    </lineage>
</organism>
<protein>
    <submittedName>
        <fullName evidence="1">Uncharacterized protein</fullName>
    </submittedName>
</protein>